<sequence>MLPRRLSREIFKELVYVFSLCLGSFLALLLVGRLLKLRELFLSQDVALLDLGQLFLYLSPFFLLLLLPIASMLSVFLTFLRMSTDRELVALRAAGLSLWQLLPVTLLFLLLCTAANIGIGIYGVSWGMDNFRATILDMAKTRTQLVLQPGVFNQDFPGLTIFARQVDRETGDLSTVFVEDTSRGQGAIGIVAPQGSLTTDTRKGQVVFSLRNGRLYRHDRDSASVLGFGEYRIALDLDKIISGVELEEKRPKEMSWTRLMDYRHQADLAQTRDATFDRKVDVETHKRLALPLACLALGIFAMPLAALFEGLKRHFGFLVSLGLFLVYYALFSAGLSLGETGTLAPAIGLWAPNILFMGLGGILFHMAARERGGKLLERFGYILRSLLPQRKRKAA</sequence>
<evidence type="ECO:0000256" key="5">
    <source>
        <dbReference type="ARBA" id="ARBA00023136"/>
    </source>
</evidence>
<evidence type="ECO:0000313" key="8">
    <source>
        <dbReference type="Proteomes" id="UP000001052"/>
    </source>
</evidence>
<keyword evidence="4 6" id="KW-1133">Transmembrane helix</keyword>
<dbReference type="GO" id="GO:0055085">
    <property type="term" value="P:transmembrane transport"/>
    <property type="evidence" value="ECO:0007669"/>
    <property type="project" value="InterPro"/>
</dbReference>
<dbReference type="PANTHER" id="PTHR33529">
    <property type="entry name" value="SLR0882 PROTEIN-RELATED"/>
    <property type="match status" value="1"/>
</dbReference>
<feature type="transmembrane region" description="Helical" evidence="6">
    <location>
        <begin position="14"/>
        <end position="35"/>
    </location>
</feature>
<evidence type="ECO:0000256" key="1">
    <source>
        <dbReference type="ARBA" id="ARBA00004651"/>
    </source>
</evidence>
<keyword evidence="8" id="KW-1185">Reference proteome</keyword>
<organism evidence="7 8">
    <name type="scientific">Desulfohalobium retbaense (strain ATCC 49708 / DSM 5692 / JCM 16813 / HR100)</name>
    <dbReference type="NCBI Taxonomy" id="485915"/>
    <lineage>
        <taxon>Bacteria</taxon>
        <taxon>Pseudomonadati</taxon>
        <taxon>Thermodesulfobacteriota</taxon>
        <taxon>Desulfovibrionia</taxon>
        <taxon>Desulfovibrionales</taxon>
        <taxon>Desulfohalobiaceae</taxon>
        <taxon>Desulfohalobium</taxon>
    </lineage>
</organism>
<evidence type="ECO:0000256" key="6">
    <source>
        <dbReference type="SAM" id="Phobius"/>
    </source>
</evidence>
<reference evidence="7 8" key="2">
    <citation type="journal article" date="2010" name="Stand. Genomic Sci.">
        <title>Complete genome sequence of Desulfohalobium retbaense type strain (HR(100)).</title>
        <authorList>
            <person name="Spring S."/>
            <person name="Nolan M."/>
            <person name="Lapidus A."/>
            <person name="Glavina Del Rio T."/>
            <person name="Copeland A."/>
            <person name="Tice H."/>
            <person name="Cheng J.F."/>
            <person name="Lucas S."/>
            <person name="Land M."/>
            <person name="Chen F."/>
            <person name="Bruce D."/>
            <person name="Goodwin L."/>
            <person name="Pitluck S."/>
            <person name="Ivanova N."/>
            <person name="Mavromatis K."/>
            <person name="Mikhailova N."/>
            <person name="Pati A."/>
            <person name="Chen A."/>
            <person name="Palaniappan K."/>
            <person name="Hauser L."/>
            <person name="Chang Y.J."/>
            <person name="Jeffries C.D."/>
            <person name="Munk C."/>
            <person name="Kiss H."/>
            <person name="Chain P."/>
            <person name="Han C."/>
            <person name="Brettin T."/>
            <person name="Detter J.C."/>
            <person name="Schuler E."/>
            <person name="Goker M."/>
            <person name="Rohde M."/>
            <person name="Bristow J."/>
            <person name="Eisen J.A."/>
            <person name="Markowitz V."/>
            <person name="Hugenholtz P."/>
            <person name="Kyrpides N.C."/>
            <person name="Klenk H.P."/>
        </authorList>
    </citation>
    <scope>NUCLEOTIDE SEQUENCE [LARGE SCALE GENOMIC DNA]</scope>
    <source>
        <strain evidence="7 8">DSM 5692</strain>
    </source>
</reference>
<dbReference type="EMBL" id="CP001734">
    <property type="protein sequence ID" value="ACV68584.1"/>
    <property type="molecule type" value="Genomic_DNA"/>
</dbReference>
<feature type="transmembrane region" description="Helical" evidence="6">
    <location>
        <begin position="101"/>
        <end position="124"/>
    </location>
</feature>
<dbReference type="AlphaFoldDB" id="C8X2D7"/>
<dbReference type="GO" id="GO:0043190">
    <property type="term" value="C:ATP-binding cassette (ABC) transporter complex"/>
    <property type="evidence" value="ECO:0007669"/>
    <property type="project" value="InterPro"/>
</dbReference>
<dbReference type="STRING" id="485915.Dret_1296"/>
<dbReference type="PANTHER" id="PTHR33529:SF6">
    <property type="entry name" value="YJGP_YJGQ FAMILY PERMEASE"/>
    <property type="match status" value="1"/>
</dbReference>
<feature type="transmembrane region" description="Helical" evidence="6">
    <location>
        <begin position="288"/>
        <end position="308"/>
    </location>
</feature>
<comment type="subcellular location">
    <subcellularLocation>
        <location evidence="1">Cell membrane</location>
        <topology evidence="1">Multi-pass membrane protein</topology>
    </subcellularLocation>
</comment>
<protein>
    <submittedName>
        <fullName evidence="7">Permease YjgP/YjgQ family protein</fullName>
    </submittedName>
</protein>
<dbReference type="InterPro" id="IPR005495">
    <property type="entry name" value="LptG/LptF_permease"/>
</dbReference>
<keyword evidence="2" id="KW-1003">Cell membrane</keyword>
<feature type="transmembrane region" description="Helical" evidence="6">
    <location>
        <begin position="347"/>
        <end position="368"/>
    </location>
</feature>
<gene>
    <name evidence="7" type="ordered locus">Dret_1296</name>
</gene>
<dbReference type="GO" id="GO:0015920">
    <property type="term" value="P:lipopolysaccharide transport"/>
    <property type="evidence" value="ECO:0007669"/>
    <property type="project" value="TreeGrafter"/>
</dbReference>
<dbReference type="KEGG" id="drt:Dret_1296"/>
<name>C8X2D7_DESRD</name>
<dbReference type="InterPro" id="IPR030922">
    <property type="entry name" value="LptF"/>
</dbReference>
<dbReference type="NCBIfam" id="TIGR04407">
    <property type="entry name" value="LptF_YjgP"/>
    <property type="match status" value="1"/>
</dbReference>
<accession>C8X2D7</accession>
<feature type="transmembrane region" description="Helical" evidence="6">
    <location>
        <begin position="55"/>
        <end position="80"/>
    </location>
</feature>
<keyword evidence="3 6" id="KW-0812">Transmembrane</keyword>
<dbReference type="RefSeq" id="WP_015751731.1">
    <property type="nucleotide sequence ID" value="NC_013223.1"/>
</dbReference>
<proteinExistence type="predicted"/>
<evidence type="ECO:0000256" key="3">
    <source>
        <dbReference type="ARBA" id="ARBA00022692"/>
    </source>
</evidence>
<dbReference type="Proteomes" id="UP000001052">
    <property type="component" value="Chromosome"/>
</dbReference>
<dbReference type="HOGENOM" id="CLU_028799_3_0_7"/>
<evidence type="ECO:0000256" key="2">
    <source>
        <dbReference type="ARBA" id="ARBA00022475"/>
    </source>
</evidence>
<reference evidence="8" key="1">
    <citation type="submission" date="2009-09" db="EMBL/GenBank/DDBJ databases">
        <title>The complete chromosome of Desulfohalobium retbaense DSM 5692.</title>
        <authorList>
            <consortium name="US DOE Joint Genome Institute (JGI-PGF)"/>
            <person name="Lucas S."/>
            <person name="Copeland A."/>
            <person name="Lapidus A."/>
            <person name="Glavina del Rio T."/>
            <person name="Dalin E."/>
            <person name="Tice H."/>
            <person name="Bruce D."/>
            <person name="Goodwin L."/>
            <person name="Pitluck S."/>
            <person name="Kyrpides N."/>
            <person name="Mavromatis K."/>
            <person name="Ivanova N."/>
            <person name="Mikhailova N."/>
            <person name="Munk A.C."/>
            <person name="Brettin T."/>
            <person name="Detter J.C."/>
            <person name="Han C."/>
            <person name="Tapia R."/>
            <person name="Larimer F."/>
            <person name="Land M."/>
            <person name="Hauser L."/>
            <person name="Markowitz V."/>
            <person name="Cheng J.-F."/>
            <person name="Hugenholtz P."/>
            <person name="Woyke T."/>
            <person name="Wu D."/>
            <person name="Spring S."/>
            <person name="Klenk H.-P."/>
            <person name="Eisen J.A."/>
        </authorList>
    </citation>
    <scope>NUCLEOTIDE SEQUENCE [LARGE SCALE GENOMIC DNA]</scope>
    <source>
        <strain evidence="8">DSM 5692</strain>
    </source>
</reference>
<dbReference type="eggNOG" id="COG0795">
    <property type="taxonomic scope" value="Bacteria"/>
</dbReference>
<evidence type="ECO:0000313" key="7">
    <source>
        <dbReference type="EMBL" id="ACV68584.1"/>
    </source>
</evidence>
<evidence type="ECO:0000256" key="4">
    <source>
        <dbReference type="ARBA" id="ARBA00022989"/>
    </source>
</evidence>
<keyword evidence="5 6" id="KW-0472">Membrane</keyword>
<dbReference type="Pfam" id="PF03739">
    <property type="entry name" value="LptF_LptG"/>
    <property type="match status" value="1"/>
</dbReference>
<feature type="transmembrane region" description="Helical" evidence="6">
    <location>
        <begin position="315"/>
        <end position="335"/>
    </location>
</feature>